<dbReference type="Xenbase" id="XB-GENE-6485889">
    <property type="gene designation" value="jsrp1.L"/>
</dbReference>
<dbReference type="RefSeq" id="XP_018110806.1">
    <property type="nucleotide sequence ID" value="XM_018255317.2"/>
</dbReference>
<keyword evidence="2" id="KW-1185">Reference proteome</keyword>
<feature type="region of interest" description="Disordered" evidence="1">
    <location>
        <begin position="183"/>
        <end position="235"/>
    </location>
</feature>
<organism evidence="2 3">
    <name type="scientific">Xenopus laevis</name>
    <name type="common">African clawed frog</name>
    <dbReference type="NCBI Taxonomy" id="8355"/>
    <lineage>
        <taxon>Eukaryota</taxon>
        <taxon>Metazoa</taxon>
        <taxon>Chordata</taxon>
        <taxon>Craniata</taxon>
        <taxon>Vertebrata</taxon>
        <taxon>Euteleostomi</taxon>
        <taxon>Amphibia</taxon>
        <taxon>Batrachia</taxon>
        <taxon>Anura</taxon>
        <taxon>Pipoidea</taxon>
        <taxon>Pipidae</taxon>
        <taxon>Xenopodinae</taxon>
        <taxon>Xenopus</taxon>
        <taxon>Xenopus</taxon>
    </lineage>
</organism>
<dbReference type="KEGG" id="xla:108712838"/>
<evidence type="ECO:0000313" key="2">
    <source>
        <dbReference type="Proteomes" id="UP000186698"/>
    </source>
</evidence>
<name>A0A1L8HWR5_XENLA</name>
<dbReference type="CTD" id="108712838"/>
<dbReference type="InterPro" id="IPR026178">
    <property type="entry name" value="JSRP1"/>
</dbReference>
<gene>
    <name evidence="3 4" type="primary">jsrp1.L</name>
</gene>
<feature type="region of interest" description="Disordered" evidence="1">
    <location>
        <begin position="1"/>
        <end position="28"/>
    </location>
</feature>
<dbReference type="Pfam" id="PF15312">
    <property type="entry name" value="JSRP"/>
    <property type="match status" value="1"/>
</dbReference>
<dbReference type="PaxDb" id="8355-A0A1L8HWR5"/>
<evidence type="ECO:0000313" key="4">
    <source>
        <dbReference type="Xenbase" id="XB-GENE-6485889"/>
    </source>
</evidence>
<dbReference type="STRING" id="8355.A0A1L8HWR5"/>
<reference evidence="3" key="1">
    <citation type="submission" date="2025-08" db="UniProtKB">
        <authorList>
            <consortium name="RefSeq"/>
        </authorList>
    </citation>
    <scope>IDENTIFICATION</scope>
    <source>
        <strain evidence="3">J_2021</strain>
        <tissue evidence="3">Erythrocytes</tissue>
    </source>
</reference>
<feature type="region of interest" description="Disordered" evidence="1">
    <location>
        <begin position="262"/>
        <end position="318"/>
    </location>
</feature>
<feature type="compositionally biased region" description="Basic and acidic residues" evidence="1">
    <location>
        <begin position="278"/>
        <end position="318"/>
    </location>
</feature>
<dbReference type="AGR" id="Xenbase:XB-GENE-6485889"/>
<dbReference type="Bgee" id="108712838">
    <property type="expression patterns" value="Expressed in muscle tissue and 19 other cell types or tissues"/>
</dbReference>
<accession>A0A1L8HWR5</accession>
<dbReference type="OrthoDB" id="9908757at2759"/>
<dbReference type="OMA" id="REYSHEH"/>
<proteinExistence type="predicted"/>
<protein>
    <submittedName>
        <fullName evidence="3">Uncharacterized protein jsrp1.L</fullName>
    </submittedName>
</protein>
<feature type="compositionally biased region" description="Basic and acidic residues" evidence="1">
    <location>
        <begin position="95"/>
        <end position="106"/>
    </location>
</feature>
<dbReference type="Proteomes" id="UP000186698">
    <property type="component" value="Chromosome 1L"/>
</dbReference>
<feature type="region of interest" description="Disordered" evidence="1">
    <location>
        <begin position="56"/>
        <end position="106"/>
    </location>
</feature>
<dbReference type="GeneID" id="108712838"/>
<feature type="compositionally biased region" description="Acidic residues" evidence="1">
    <location>
        <begin position="192"/>
        <end position="228"/>
    </location>
</feature>
<dbReference type="AlphaFoldDB" id="A0A1L8HWR5"/>
<evidence type="ECO:0000256" key="1">
    <source>
        <dbReference type="SAM" id="MobiDB-lite"/>
    </source>
</evidence>
<evidence type="ECO:0000313" key="3">
    <source>
        <dbReference type="RefSeq" id="XP_018110806.1"/>
    </source>
</evidence>
<sequence>MEGPEREAAYVEDLPVSEGKPVAASKEEAVTSKATVIKSKVKCELQITEDLDEFADVGEKKNNEPEEIPQPPIPKEIKRTVVEPKPAPKSAPVKKKLEPKSVGPMKEEEYASWNGITLNKCLVIAAFAALISVGFQVLQEVADDDELTDLENEPWTPSDPNDQLSDPWFFEGWFGSSEEEKAVSEANLPDVELPEVENDEPVEDEITSVEETLVDAEDEKEEALEVDTEVEKSLSKVERNEQWGLKDKSKYMVAKAIKIRRASEEGSHKKGLFPFMKKTKEPSKYKEKPNKEREYSHEHKYEHNKKHDEGKQYKKDKEEQKKYFIQEEKERYKGWKADKEKGWKAVKEKGWKADKEKGWKADKEKGYKHYQYDKGFKKSQDSRRHG</sequence>